<evidence type="ECO:0000313" key="4">
    <source>
        <dbReference type="EMBL" id="CAB4843828.1"/>
    </source>
</evidence>
<protein>
    <submittedName>
        <fullName evidence="2">Unannotated protein</fullName>
    </submittedName>
</protein>
<feature type="transmembrane region" description="Helical" evidence="1">
    <location>
        <begin position="202"/>
        <end position="222"/>
    </location>
</feature>
<dbReference type="EMBL" id="CAEZXB010000032">
    <property type="protein sequence ID" value="CAB4684025.1"/>
    <property type="molecule type" value="Genomic_DNA"/>
</dbReference>
<dbReference type="AlphaFoldDB" id="A0A6J6NHD5"/>
<feature type="transmembrane region" description="Helical" evidence="1">
    <location>
        <begin position="80"/>
        <end position="99"/>
    </location>
</feature>
<evidence type="ECO:0000313" key="2">
    <source>
        <dbReference type="EMBL" id="CAB4684025.1"/>
    </source>
</evidence>
<evidence type="ECO:0000256" key="1">
    <source>
        <dbReference type="SAM" id="Phobius"/>
    </source>
</evidence>
<evidence type="ECO:0000313" key="3">
    <source>
        <dbReference type="EMBL" id="CAB4690500.1"/>
    </source>
</evidence>
<keyword evidence="1" id="KW-0812">Transmembrane</keyword>
<sequence length="229" mass="25159">MPYKPLWLIIHVFLLVYWLGADLGVYYSSKFVVRRDLTNETRAITAKVMEAVDLSPRVCLVLFLPSGISLMSTDPHGASWLTWQLATLSWVLALGWLYMVVTQYRTHGKNPFLSKVDLYIRYGLIVGLIGMALYTLIASEPFGVTTNPKWLGGKVLVYAIAIAGGVGIRKALVPFGPAFGSIMSKGSTPEAEDALTASMKRAIPWVHLIWACVIIAAILGIAKPGMKVY</sequence>
<evidence type="ECO:0000313" key="5">
    <source>
        <dbReference type="EMBL" id="CAB5071589.1"/>
    </source>
</evidence>
<keyword evidence="1" id="KW-1133">Transmembrane helix</keyword>
<name>A0A6J6NHD5_9ZZZZ</name>
<feature type="transmembrane region" description="Helical" evidence="1">
    <location>
        <begin position="119"/>
        <end position="137"/>
    </location>
</feature>
<organism evidence="2">
    <name type="scientific">freshwater metagenome</name>
    <dbReference type="NCBI Taxonomy" id="449393"/>
    <lineage>
        <taxon>unclassified sequences</taxon>
        <taxon>metagenomes</taxon>
        <taxon>ecological metagenomes</taxon>
    </lineage>
</organism>
<gene>
    <name evidence="2" type="ORF">UFOPK2342_01366</name>
    <name evidence="3" type="ORF">UFOPK2423_00546</name>
    <name evidence="4" type="ORF">UFOPK3266_00989</name>
    <name evidence="5" type="ORF">UFOPK4367_00158</name>
</gene>
<reference evidence="2" key="1">
    <citation type="submission" date="2020-05" db="EMBL/GenBank/DDBJ databases">
        <authorList>
            <person name="Chiriac C."/>
            <person name="Salcher M."/>
            <person name="Ghai R."/>
            <person name="Kavagutti S V."/>
        </authorList>
    </citation>
    <scope>NUCLEOTIDE SEQUENCE</scope>
</reference>
<dbReference type="EMBL" id="CAEZXN010000008">
    <property type="protein sequence ID" value="CAB4690500.1"/>
    <property type="molecule type" value="Genomic_DNA"/>
</dbReference>
<dbReference type="EMBL" id="CAFBAA010000023">
    <property type="protein sequence ID" value="CAB4843828.1"/>
    <property type="molecule type" value="Genomic_DNA"/>
</dbReference>
<feature type="transmembrane region" description="Helical" evidence="1">
    <location>
        <begin position="6"/>
        <end position="27"/>
    </location>
</feature>
<dbReference type="EMBL" id="CAFBRC010000006">
    <property type="protein sequence ID" value="CAB5071589.1"/>
    <property type="molecule type" value="Genomic_DNA"/>
</dbReference>
<accession>A0A6J6NHD5</accession>
<proteinExistence type="predicted"/>
<feature type="transmembrane region" description="Helical" evidence="1">
    <location>
        <begin position="157"/>
        <end position="182"/>
    </location>
</feature>
<keyword evidence="1" id="KW-0472">Membrane</keyword>